<dbReference type="GO" id="GO:0008270">
    <property type="term" value="F:zinc ion binding"/>
    <property type="evidence" value="ECO:0007669"/>
    <property type="project" value="UniProtKB-KW"/>
</dbReference>
<accession>A0A4Q8LF46</accession>
<dbReference type="Proteomes" id="UP000291286">
    <property type="component" value="Unassembled WGS sequence"/>
</dbReference>
<dbReference type="GO" id="GO:0005737">
    <property type="term" value="C:cytoplasm"/>
    <property type="evidence" value="ECO:0007669"/>
    <property type="project" value="TreeGrafter"/>
</dbReference>
<dbReference type="InterPro" id="IPR050219">
    <property type="entry name" value="DnaG_primase"/>
</dbReference>
<dbReference type="AlphaFoldDB" id="A0A4Q8LF46"/>
<gene>
    <name evidence="5" type="ORF">EA661_12925</name>
</gene>
<dbReference type="Pfam" id="PF01807">
    <property type="entry name" value="Zn_ribbon_DnaG"/>
    <property type="match status" value="1"/>
</dbReference>
<protein>
    <submittedName>
        <fullName evidence="5">DNA primase</fullName>
    </submittedName>
</protein>
<dbReference type="InterPro" id="IPR002694">
    <property type="entry name" value="Znf_CHC2"/>
</dbReference>
<dbReference type="Gene3D" id="3.90.580.10">
    <property type="entry name" value="Zinc finger, CHC2-type domain"/>
    <property type="match status" value="1"/>
</dbReference>
<keyword evidence="3" id="KW-0862">Zinc</keyword>
<evidence type="ECO:0000256" key="1">
    <source>
        <dbReference type="ARBA" id="ARBA00022723"/>
    </source>
</evidence>
<evidence type="ECO:0000259" key="4">
    <source>
        <dbReference type="SMART" id="SM00400"/>
    </source>
</evidence>
<dbReference type="InterPro" id="IPR036977">
    <property type="entry name" value="DNA_primase_Znf_CHC2"/>
</dbReference>
<reference evidence="5 6" key="1">
    <citation type="submission" date="2019-02" db="EMBL/GenBank/DDBJ databases">
        <title>WGS of Pseudoxanthomonas species novum from clinical isolates.</title>
        <authorList>
            <person name="Bernier A.-M."/>
            <person name="Bernard K."/>
            <person name="Vachon A."/>
        </authorList>
    </citation>
    <scope>NUCLEOTIDE SEQUENCE [LARGE SCALE GENOMIC DNA]</scope>
    <source>
        <strain evidence="5 6">NML171202</strain>
    </source>
</reference>
<dbReference type="PANTHER" id="PTHR30313:SF2">
    <property type="entry name" value="DNA PRIMASE"/>
    <property type="match status" value="1"/>
</dbReference>
<dbReference type="GO" id="GO:0006269">
    <property type="term" value="P:DNA replication, synthesis of primer"/>
    <property type="evidence" value="ECO:0007669"/>
    <property type="project" value="TreeGrafter"/>
</dbReference>
<dbReference type="PANTHER" id="PTHR30313">
    <property type="entry name" value="DNA PRIMASE"/>
    <property type="match status" value="1"/>
</dbReference>
<evidence type="ECO:0000256" key="3">
    <source>
        <dbReference type="ARBA" id="ARBA00022833"/>
    </source>
</evidence>
<organism evidence="5 6">
    <name type="scientific">Pseudoxanthomonas winnipegensis</name>
    <dbReference type="NCBI Taxonomy" id="2480810"/>
    <lineage>
        <taxon>Bacteria</taxon>
        <taxon>Pseudomonadati</taxon>
        <taxon>Pseudomonadota</taxon>
        <taxon>Gammaproteobacteria</taxon>
        <taxon>Lysobacterales</taxon>
        <taxon>Lysobacteraceae</taxon>
        <taxon>Pseudoxanthomonas</taxon>
    </lineage>
</organism>
<dbReference type="GO" id="GO:0003899">
    <property type="term" value="F:DNA-directed RNA polymerase activity"/>
    <property type="evidence" value="ECO:0007669"/>
    <property type="project" value="InterPro"/>
</dbReference>
<sequence>MGRIDTAAVLAGVDIVQVVGAYVQLKKDGKEYRGRCPFHDERTPSFYVSPAKGFAHCFGCGAHYDAIGFLMAYESLTFPQACGRLGHREFAPAQGVAPPEPTAAKPAAGMWRPVLPVPAGIPDLFRDDSGWTVPLWNPKRDKWSRFKPTRADAYRHHDGRLLGYVLRCEFDDGKITPTVTWCVGPDGAQTWCINHFPKPRPLCGLDELATRPDAPVLLSEGEKCRAACAGALPMYVSVTWPGGGKGVSYVDWSPLAGRDVVLWPDADEPGQQAMFGWRDVPGHFHMGVAQYLHRIGVRSMRAIDTDGQPKGWDIADAIDDGWTPKQLASWAATRVQQIEVAA</sequence>
<dbReference type="SUPFAM" id="SSF57783">
    <property type="entry name" value="Zinc beta-ribbon"/>
    <property type="match status" value="1"/>
</dbReference>
<dbReference type="GO" id="GO:0003677">
    <property type="term" value="F:DNA binding"/>
    <property type="evidence" value="ECO:0007669"/>
    <property type="project" value="InterPro"/>
</dbReference>
<comment type="caution">
    <text evidence="5">The sequence shown here is derived from an EMBL/GenBank/DDBJ whole genome shotgun (WGS) entry which is preliminary data.</text>
</comment>
<keyword evidence="1" id="KW-0479">Metal-binding</keyword>
<evidence type="ECO:0000313" key="5">
    <source>
        <dbReference type="EMBL" id="TAA27845.1"/>
    </source>
</evidence>
<evidence type="ECO:0000313" key="6">
    <source>
        <dbReference type="Proteomes" id="UP000291286"/>
    </source>
</evidence>
<proteinExistence type="predicted"/>
<name>A0A4Q8LF46_9GAMM</name>
<dbReference type="EMBL" id="SHMB01000005">
    <property type="protein sequence ID" value="TAA27845.1"/>
    <property type="molecule type" value="Genomic_DNA"/>
</dbReference>
<feature type="domain" description="Zinc finger CHC2-type" evidence="4">
    <location>
        <begin position="32"/>
        <end position="86"/>
    </location>
</feature>
<keyword evidence="2" id="KW-0863">Zinc-finger</keyword>
<evidence type="ECO:0000256" key="2">
    <source>
        <dbReference type="ARBA" id="ARBA00022771"/>
    </source>
</evidence>
<dbReference type="SMART" id="SM00400">
    <property type="entry name" value="ZnF_CHCC"/>
    <property type="match status" value="1"/>
</dbReference>